<dbReference type="OrthoDB" id="1193027at2759"/>
<dbReference type="RefSeq" id="XP_047758454.1">
    <property type="nucleotide sequence ID" value="XM_047902130.1"/>
</dbReference>
<name>A0A9Q8LAY3_PASFU</name>
<evidence type="ECO:0000313" key="3">
    <source>
        <dbReference type="Proteomes" id="UP000756132"/>
    </source>
</evidence>
<dbReference type="InterPro" id="IPR023346">
    <property type="entry name" value="Lysozyme-like_dom_sf"/>
</dbReference>
<feature type="signal peptide" evidence="1">
    <location>
        <begin position="1"/>
        <end position="18"/>
    </location>
</feature>
<dbReference type="SUPFAM" id="SSF53955">
    <property type="entry name" value="Lysozyme-like"/>
    <property type="match status" value="1"/>
</dbReference>
<organism evidence="2 3">
    <name type="scientific">Passalora fulva</name>
    <name type="common">Tomato leaf mold</name>
    <name type="synonym">Cladosporium fulvum</name>
    <dbReference type="NCBI Taxonomy" id="5499"/>
    <lineage>
        <taxon>Eukaryota</taxon>
        <taxon>Fungi</taxon>
        <taxon>Dikarya</taxon>
        <taxon>Ascomycota</taxon>
        <taxon>Pezizomycotina</taxon>
        <taxon>Dothideomycetes</taxon>
        <taxon>Dothideomycetidae</taxon>
        <taxon>Mycosphaerellales</taxon>
        <taxon>Mycosphaerellaceae</taxon>
        <taxon>Fulvia</taxon>
    </lineage>
</organism>
<evidence type="ECO:0008006" key="4">
    <source>
        <dbReference type="Google" id="ProtNLM"/>
    </source>
</evidence>
<reference evidence="2" key="1">
    <citation type="submission" date="2021-12" db="EMBL/GenBank/DDBJ databases">
        <authorList>
            <person name="Zaccaron A."/>
            <person name="Stergiopoulos I."/>
        </authorList>
    </citation>
    <scope>NUCLEOTIDE SEQUENCE</scope>
    <source>
        <strain evidence="2">Race5_Kim</strain>
    </source>
</reference>
<keyword evidence="3" id="KW-1185">Reference proteome</keyword>
<dbReference type="Proteomes" id="UP000756132">
    <property type="component" value="Chromosome 2"/>
</dbReference>
<proteinExistence type="predicted"/>
<dbReference type="KEGG" id="ffu:CLAFUR5_02982"/>
<sequence length="246" mass="25979">MSTLKKVAVLGLAASAAASPVDLSARSSNAVAAYQAYRGDGSITSGWPSKDQWIRSFEEMWNVNYPDILLANPGHPEEANEIKPAIIQAAASTGIDERFILAIIMQESSGRVRVGTTSYGASGANPGLMQSHGGPSCAINQAQPCTPAEIAGMIMQGVQYGGDGMNLANLMRVSGRPEPANYFWAARYYNSGINSMTPDCHDNLSCNVQAATVSYASDIANRLQGLTDGNGARAGRQPDLFKNEAC</sequence>
<dbReference type="Gene3D" id="1.10.530.10">
    <property type="match status" value="1"/>
</dbReference>
<reference evidence="2" key="2">
    <citation type="journal article" date="2022" name="Microb. Genom.">
        <title>A chromosome-scale genome assembly of the tomato pathogen Cladosporium fulvum reveals a compartmentalized genome architecture and the presence of a dispensable chromosome.</title>
        <authorList>
            <person name="Zaccaron A.Z."/>
            <person name="Chen L.H."/>
            <person name="Samaras A."/>
            <person name="Stergiopoulos I."/>
        </authorList>
    </citation>
    <scope>NUCLEOTIDE SEQUENCE</scope>
    <source>
        <strain evidence="2">Race5_Kim</strain>
    </source>
</reference>
<protein>
    <recommendedName>
        <fullName evidence="4">Transglycosylase SLT domain-containing protein</fullName>
    </recommendedName>
</protein>
<gene>
    <name evidence="2" type="ORF">CLAFUR5_02982</name>
</gene>
<dbReference type="EMBL" id="CP090164">
    <property type="protein sequence ID" value="UJO14088.1"/>
    <property type="molecule type" value="Genomic_DNA"/>
</dbReference>
<dbReference type="OMA" id="MLRCYNS"/>
<accession>A0A9Q8LAY3</accession>
<dbReference type="GeneID" id="71982860"/>
<dbReference type="AlphaFoldDB" id="A0A9Q8LAY3"/>
<evidence type="ECO:0000256" key="1">
    <source>
        <dbReference type="SAM" id="SignalP"/>
    </source>
</evidence>
<feature type="chain" id="PRO_5040206159" description="Transglycosylase SLT domain-containing protein" evidence="1">
    <location>
        <begin position="19"/>
        <end position="246"/>
    </location>
</feature>
<keyword evidence="1" id="KW-0732">Signal</keyword>
<evidence type="ECO:0000313" key="2">
    <source>
        <dbReference type="EMBL" id="UJO14088.1"/>
    </source>
</evidence>